<dbReference type="EMBL" id="JAPEVI010000003">
    <property type="protein sequence ID" value="MCX2723682.1"/>
    <property type="molecule type" value="Genomic_DNA"/>
</dbReference>
<keyword evidence="3" id="KW-1185">Reference proteome</keyword>
<dbReference type="RefSeq" id="WP_265963450.1">
    <property type="nucleotide sequence ID" value="NZ_JAPEVI010000003.1"/>
</dbReference>
<sequence length="140" mass="15424">MGWTVVGELPPDLLDDPTWLQAEGTTQILGLKHDVALRIRPDAVGALLDVRATSRTTLKDLSGNPDHIRTVFAEIDRVLLETYGDLARLSVEEAGLDEEELLPQPQEEPRETIPQPGFKPYIESEDEPVADDLGLSDLEG</sequence>
<feature type="region of interest" description="Disordered" evidence="1">
    <location>
        <begin position="97"/>
        <end position="140"/>
    </location>
</feature>
<organism evidence="2 3">
    <name type="scientific">Roseibium salinum</name>
    <dbReference type="NCBI Taxonomy" id="1604349"/>
    <lineage>
        <taxon>Bacteria</taxon>
        <taxon>Pseudomonadati</taxon>
        <taxon>Pseudomonadota</taxon>
        <taxon>Alphaproteobacteria</taxon>
        <taxon>Hyphomicrobiales</taxon>
        <taxon>Stappiaceae</taxon>
        <taxon>Roseibium</taxon>
    </lineage>
</organism>
<name>A0ABT3R3W4_9HYPH</name>
<dbReference type="Pfam" id="PF07386">
    <property type="entry name" value="DUF1499"/>
    <property type="match status" value="1"/>
</dbReference>
<dbReference type="Proteomes" id="UP001300261">
    <property type="component" value="Unassembled WGS sequence"/>
</dbReference>
<dbReference type="InterPro" id="IPR010865">
    <property type="entry name" value="DUF1499"/>
</dbReference>
<evidence type="ECO:0000256" key="1">
    <source>
        <dbReference type="SAM" id="MobiDB-lite"/>
    </source>
</evidence>
<gene>
    <name evidence="2" type="ORF">ON753_15100</name>
</gene>
<reference evidence="2 3" key="1">
    <citation type="journal article" date="2016" name="Int. J. Syst. Evol. Microbiol.">
        <title>Labrenzia salina sp. nov., isolated from the rhizosphere of the halophyte Arthrocnemum macrostachyum.</title>
        <authorList>
            <person name="Camacho M."/>
            <person name="Redondo-Gomez S."/>
            <person name="Rodriguez-Llorente I."/>
            <person name="Rohde M."/>
            <person name="Sproer C."/>
            <person name="Schumann P."/>
            <person name="Klenk H.P."/>
            <person name="Montero-Calasanz M.D.C."/>
        </authorList>
    </citation>
    <scope>NUCLEOTIDE SEQUENCE [LARGE SCALE GENOMIC DNA]</scope>
    <source>
        <strain evidence="2 3">DSM 29163</strain>
    </source>
</reference>
<comment type="caution">
    <text evidence="2">The sequence shown here is derived from an EMBL/GenBank/DDBJ whole genome shotgun (WGS) entry which is preliminary data.</text>
</comment>
<protein>
    <submittedName>
        <fullName evidence="2">DUF1499 domain-containing protein</fullName>
    </submittedName>
</protein>
<evidence type="ECO:0000313" key="2">
    <source>
        <dbReference type="EMBL" id="MCX2723682.1"/>
    </source>
</evidence>
<proteinExistence type="predicted"/>
<evidence type="ECO:0000313" key="3">
    <source>
        <dbReference type="Proteomes" id="UP001300261"/>
    </source>
</evidence>
<accession>A0ABT3R3W4</accession>